<dbReference type="InterPro" id="IPR052159">
    <property type="entry name" value="Competence_DNA_uptake"/>
</dbReference>
<dbReference type="Gene3D" id="3.60.15.10">
    <property type="entry name" value="Ribonuclease Z/Hydroxyacylglutathione hydrolase-like"/>
    <property type="match status" value="2"/>
</dbReference>
<dbReference type="InterPro" id="IPR001279">
    <property type="entry name" value="Metallo-B-lactamas"/>
</dbReference>
<keyword evidence="1" id="KW-0812">Transmembrane</keyword>
<evidence type="ECO:0000259" key="2">
    <source>
        <dbReference type="Pfam" id="PF00753"/>
    </source>
</evidence>
<accession>A0AAD0MN92</accession>
<keyword evidence="1" id="KW-0472">Membrane</keyword>
<feature type="transmembrane region" description="Helical" evidence="1">
    <location>
        <begin position="404"/>
        <end position="423"/>
    </location>
</feature>
<dbReference type="SUPFAM" id="SSF56281">
    <property type="entry name" value="Metallo-hydrolase/oxidoreductase"/>
    <property type="match status" value="1"/>
</dbReference>
<feature type="transmembrane region" description="Helical" evidence="1">
    <location>
        <begin position="248"/>
        <end position="269"/>
    </location>
</feature>
<sequence>MNNSYLKKDFQNLLHFKPILFFIFLISLVSMYHFFYTQEIIYLFISLLILLIFTWLENKRKILFVIAWIVIAIIMLLIYQYWNSNSFEEEQEIVGKAKILKCKTNYIIVKINNTKFYIQANKNNYVVGMKLNIKGKVNQINSISNYYEFDFKEYLSKDNIRYQIKASNLEILNNFNIRVLIYKHFNLNNAPLLINVLFLNKYDSSNLMVSELNQLGLKYLINFNFINMFLMFKLFNKITLRKFKYISTFILFVWSYLTCWPIMFTRIMFNQILDIFKTLKSDRYLKNLVSMVVIILIFPNFAFSSGFWYIVLIILFWSLVNKEKKFFNFIFFFMLLNLLNVYFTYQINGTSMFYAFLLSPIISVYYWITPLMYLINKDLLNNLYDVLLTVVILLKRISLILNVGYFNIIFILFGYLTIISFVCDLVSIKIKIYSIIAFILFLLLNFLFKPSEYLTMLNVGNGNSFVYHNKWNNITIIFDAGAGKQRSPELVSNFLKYQGINKIDLIFISHTHEDHYNNLFSLKENFKIKQIILNEDILNTIKIKNIIINIFINPYANSENNKSLVLIVDIGNIRSLFMGDAEKETEMYLTNRIDFIYILNLKKVDILQIGHHGSKTSSSFEFINLIKPKIALISGENEGGNKKFPHKETIDTLKKLKIQYYITNGLDNIFVLFKSYNIIKK</sequence>
<feature type="transmembrane region" description="Helical" evidence="1">
    <location>
        <begin position="12"/>
        <end position="34"/>
    </location>
</feature>
<reference evidence="3 4" key="1">
    <citation type="submission" date="2017-07" db="EMBL/GenBank/DDBJ databases">
        <title>Comparative genomic analysis of Mesoplasma florum.</title>
        <authorList>
            <person name="Baby V."/>
            <person name="Lachance J.-C."/>
            <person name="Gagnon J."/>
            <person name="Lucier J.-F."/>
            <person name="Matteau D."/>
            <person name="Knight T.F."/>
            <person name="Rodrigue S."/>
        </authorList>
    </citation>
    <scope>NUCLEOTIDE SEQUENCE [LARGE SCALE GENOMIC DNA]</scope>
    <source>
        <strain evidence="3 4">W12</strain>
    </source>
</reference>
<feature type="transmembrane region" description="Helical" evidence="1">
    <location>
        <begin position="289"/>
        <end position="319"/>
    </location>
</feature>
<evidence type="ECO:0000313" key="3">
    <source>
        <dbReference type="EMBL" id="AVN65798.1"/>
    </source>
</evidence>
<feature type="transmembrane region" description="Helical" evidence="1">
    <location>
        <begin position="430"/>
        <end position="448"/>
    </location>
</feature>
<dbReference type="EMBL" id="CP022432">
    <property type="protein sequence ID" value="AVN65798.1"/>
    <property type="molecule type" value="Genomic_DNA"/>
</dbReference>
<feature type="transmembrane region" description="Helical" evidence="1">
    <location>
        <begin position="351"/>
        <end position="368"/>
    </location>
</feature>
<gene>
    <name evidence="3" type="ORF">MflW12_3930</name>
</gene>
<feature type="domain" description="Metallo-beta-lactamase" evidence="2">
    <location>
        <begin position="459"/>
        <end position="536"/>
    </location>
</feature>
<feature type="transmembrane region" description="Helical" evidence="1">
    <location>
        <begin position="40"/>
        <end position="56"/>
    </location>
</feature>
<feature type="transmembrane region" description="Helical" evidence="1">
    <location>
        <begin position="63"/>
        <end position="82"/>
    </location>
</feature>
<evidence type="ECO:0000313" key="4">
    <source>
        <dbReference type="Proteomes" id="UP000237990"/>
    </source>
</evidence>
<dbReference type="PANTHER" id="PTHR30619">
    <property type="entry name" value="DNA INTERNALIZATION/COMPETENCE PROTEIN COMEC/REC2"/>
    <property type="match status" value="1"/>
</dbReference>
<name>A0AAD0MN92_MESFO</name>
<dbReference type="AlphaFoldDB" id="A0AAD0MN92"/>
<dbReference type="InterPro" id="IPR036866">
    <property type="entry name" value="RibonucZ/Hydroxyglut_hydro"/>
</dbReference>
<keyword evidence="1" id="KW-1133">Transmembrane helix</keyword>
<feature type="transmembrane region" description="Helical" evidence="1">
    <location>
        <begin position="326"/>
        <end position="345"/>
    </location>
</feature>
<dbReference type="Pfam" id="PF00753">
    <property type="entry name" value="Lactamase_B"/>
    <property type="match status" value="1"/>
</dbReference>
<organism evidence="3 4">
    <name type="scientific">Mesoplasma florum</name>
    <name type="common">Acholeplasma florum</name>
    <dbReference type="NCBI Taxonomy" id="2151"/>
    <lineage>
        <taxon>Bacteria</taxon>
        <taxon>Bacillati</taxon>
        <taxon>Mycoplasmatota</taxon>
        <taxon>Mollicutes</taxon>
        <taxon>Entomoplasmatales</taxon>
        <taxon>Entomoplasmataceae</taxon>
        <taxon>Mesoplasma</taxon>
    </lineage>
</organism>
<evidence type="ECO:0000256" key="1">
    <source>
        <dbReference type="SAM" id="Phobius"/>
    </source>
</evidence>
<dbReference type="PANTHER" id="PTHR30619:SF1">
    <property type="entry name" value="RECOMBINATION PROTEIN 2"/>
    <property type="match status" value="1"/>
</dbReference>
<proteinExistence type="predicted"/>
<protein>
    <submittedName>
        <fullName evidence="3">Competence protein ComEC</fullName>
    </submittedName>
</protein>
<feature type="transmembrane region" description="Helical" evidence="1">
    <location>
        <begin position="217"/>
        <end position="236"/>
    </location>
</feature>
<dbReference type="Proteomes" id="UP000237990">
    <property type="component" value="Chromosome"/>
</dbReference>